<gene>
    <name evidence="2" type="ORF">Plil01_000293000</name>
</gene>
<proteinExistence type="predicted"/>
<accession>A0A9W6TFJ4</accession>
<protein>
    <submittedName>
        <fullName evidence="2">Unnamed protein product</fullName>
    </submittedName>
</protein>
<keyword evidence="1" id="KW-0472">Membrane</keyword>
<evidence type="ECO:0000313" key="2">
    <source>
        <dbReference type="EMBL" id="GMF12302.1"/>
    </source>
</evidence>
<evidence type="ECO:0000313" key="3">
    <source>
        <dbReference type="Proteomes" id="UP001165083"/>
    </source>
</evidence>
<feature type="transmembrane region" description="Helical" evidence="1">
    <location>
        <begin position="137"/>
        <end position="157"/>
    </location>
</feature>
<organism evidence="2 3">
    <name type="scientific">Phytophthora lilii</name>
    <dbReference type="NCBI Taxonomy" id="2077276"/>
    <lineage>
        <taxon>Eukaryota</taxon>
        <taxon>Sar</taxon>
        <taxon>Stramenopiles</taxon>
        <taxon>Oomycota</taxon>
        <taxon>Peronosporomycetes</taxon>
        <taxon>Peronosporales</taxon>
        <taxon>Peronosporaceae</taxon>
        <taxon>Phytophthora</taxon>
    </lineage>
</organism>
<keyword evidence="3" id="KW-1185">Reference proteome</keyword>
<feature type="transmembrane region" description="Helical" evidence="1">
    <location>
        <begin position="81"/>
        <end position="108"/>
    </location>
</feature>
<evidence type="ECO:0000256" key="1">
    <source>
        <dbReference type="SAM" id="Phobius"/>
    </source>
</evidence>
<dbReference type="OrthoDB" id="125759at2759"/>
<reference evidence="2" key="1">
    <citation type="submission" date="2023-04" db="EMBL/GenBank/DDBJ databases">
        <title>Phytophthora lilii NBRC 32176.</title>
        <authorList>
            <person name="Ichikawa N."/>
            <person name="Sato H."/>
            <person name="Tonouchi N."/>
        </authorList>
    </citation>
    <scope>NUCLEOTIDE SEQUENCE</scope>
    <source>
        <strain evidence="2">NBRC 32176</strain>
    </source>
</reference>
<keyword evidence="1" id="KW-0812">Transmembrane</keyword>
<dbReference type="EMBL" id="BSXW01000112">
    <property type="protein sequence ID" value="GMF12302.1"/>
    <property type="molecule type" value="Genomic_DNA"/>
</dbReference>
<name>A0A9W6TFJ4_9STRA</name>
<keyword evidence="1" id="KW-1133">Transmembrane helix</keyword>
<dbReference type="Proteomes" id="UP001165083">
    <property type="component" value="Unassembled WGS sequence"/>
</dbReference>
<sequence>MPLTARLAAVLPTEMGKDMKQSDKSLTTRQQRTQEGAPVIIRAGSGRGVLSSAHSSNFAVRGDEYSLQKIRYKIRSFRDAFGIFGVPKLLIMLSCIVWTTWLIVAALAPNHTANWLMGTGDYDNGQFWVVRDKNPNITIAGAAGLACVDAAYIYVFIKTLRWRERVDTIASFIQLQPLGIKDPSTEVIKTSYMRALADLNRRWSRFYKDLTAFTGINRKFWVTFHLECIINGLCAYSF</sequence>
<dbReference type="AlphaFoldDB" id="A0A9W6TFJ4"/>
<comment type="caution">
    <text evidence="2">The sequence shown here is derived from an EMBL/GenBank/DDBJ whole genome shotgun (WGS) entry which is preliminary data.</text>
</comment>